<protein>
    <submittedName>
        <fullName evidence="1">Uncharacterized protein</fullName>
    </submittedName>
</protein>
<accession>A0A645IPS0</accession>
<reference evidence="1" key="1">
    <citation type="submission" date="2019-08" db="EMBL/GenBank/DDBJ databases">
        <authorList>
            <person name="Kucharzyk K."/>
            <person name="Murdoch R.W."/>
            <person name="Higgins S."/>
            <person name="Loffler F."/>
        </authorList>
    </citation>
    <scope>NUCLEOTIDE SEQUENCE</scope>
</reference>
<sequence length="103" mass="10991">MPFGGALGELLHADRDRLTLSFRVEAVVPVVVGQVDVRGEADDLVGRQSHGAHQWYGRAGTAFPFSSAAVPDGVGVLVAIKQVDRLLFIVAVGQLDFGVRLHD</sequence>
<proteinExistence type="predicted"/>
<gene>
    <name evidence="1" type="ORF">SDC9_200683</name>
</gene>
<dbReference type="EMBL" id="VSSQ01119707">
    <property type="protein sequence ID" value="MPN53020.1"/>
    <property type="molecule type" value="Genomic_DNA"/>
</dbReference>
<dbReference type="AlphaFoldDB" id="A0A645IPS0"/>
<comment type="caution">
    <text evidence="1">The sequence shown here is derived from an EMBL/GenBank/DDBJ whole genome shotgun (WGS) entry which is preliminary data.</text>
</comment>
<organism evidence="1">
    <name type="scientific">bioreactor metagenome</name>
    <dbReference type="NCBI Taxonomy" id="1076179"/>
    <lineage>
        <taxon>unclassified sequences</taxon>
        <taxon>metagenomes</taxon>
        <taxon>ecological metagenomes</taxon>
    </lineage>
</organism>
<evidence type="ECO:0000313" key="1">
    <source>
        <dbReference type="EMBL" id="MPN53020.1"/>
    </source>
</evidence>
<name>A0A645IPS0_9ZZZZ</name>